<dbReference type="SUPFAM" id="SSF161234">
    <property type="entry name" value="E7 C-terminal domain-like"/>
    <property type="match status" value="1"/>
</dbReference>
<dbReference type="GO" id="GO:0030430">
    <property type="term" value="C:host cell cytoplasm"/>
    <property type="evidence" value="ECO:0007669"/>
    <property type="project" value="UniProtKB-SubCell"/>
</dbReference>
<dbReference type="GO" id="GO:0003677">
    <property type="term" value="F:DNA binding"/>
    <property type="evidence" value="ECO:0007669"/>
    <property type="project" value="UniProtKB-UniRule"/>
</dbReference>
<keyword evidence="7 18" id="KW-0863">Zinc-finger</keyword>
<dbReference type="GO" id="GO:0042025">
    <property type="term" value="C:host cell nucleus"/>
    <property type="evidence" value="ECO:0007669"/>
    <property type="project" value="UniProtKB-SubCell"/>
</dbReference>
<evidence type="ECO:0000256" key="12">
    <source>
        <dbReference type="ARBA" id="ARBA00023159"/>
    </source>
</evidence>
<evidence type="ECO:0000256" key="14">
    <source>
        <dbReference type="ARBA" id="ARBA00023200"/>
    </source>
</evidence>
<feature type="short sequence motif" description="Nuclear export signal" evidence="18">
    <location>
        <begin position="66"/>
        <end position="74"/>
    </location>
</feature>
<comment type="function">
    <text evidence="18">Plays a role in viral genome replication by driving entry of quiescent cells into the cell cycle. Stimulation of progression from G1 to S phase allows the virus to efficiently use the cellular DNA replicating machinery to achieve viral genome replication. E7 protein has both transforming and trans-activating activities. Induces the disassembly of the E2F1 transcription factor from RB1, with subsequent transcriptional activation of E2F1-regulated S-phase genes. Interferes with host histone deacetylation mediated by HDAC1 and HDAC2, leading to transcription activation. Plays also a role in the inhibition of both antiviral and antiproliferative functions of host interferon alpha. Interaction with host TMEM173/STING impairs the ability of TMEM173/STING to sense cytosolic DNA and promote the production of type I interferon (IFN-alpha and IFN-beta).</text>
</comment>
<keyword evidence="1 18" id="KW-1121">Modulation of host cell cycle by virus</keyword>
<keyword evidence="4 18" id="KW-0945">Host-virus interaction</keyword>
<evidence type="ECO:0000256" key="3">
    <source>
        <dbReference type="ARBA" id="ARBA00022562"/>
    </source>
</evidence>
<feature type="short sequence motif" description="LXCXE motif; interaction with host RB1 and TMEM173/STING" evidence="18">
    <location>
        <begin position="24"/>
        <end position="28"/>
    </location>
</feature>
<keyword evidence="15" id="KW-0922">Interferon antiviral system evasion</keyword>
<proteinExistence type="inferred from homology"/>
<dbReference type="GO" id="GO:0039502">
    <property type="term" value="P:symbiont-mediated suppression of host type I interferon-mediated signaling pathway"/>
    <property type="evidence" value="ECO:0007669"/>
    <property type="project" value="UniProtKB-UniRule"/>
</dbReference>
<keyword evidence="13 18" id="KW-0804">Transcription</keyword>
<keyword evidence="9 18" id="KW-0862">Zinc</keyword>
<evidence type="ECO:0000256" key="18">
    <source>
        <dbReference type="HAMAP-Rule" id="MF_04004"/>
    </source>
</evidence>
<evidence type="ECO:0000256" key="9">
    <source>
        <dbReference type="ARBA" id="ARBA00022833"/>
    </source>
</evidence>
<evidence type="ECO:0000256" key="19">
    <source>
        <dbReference type="PIRNR" id="PIRNR003407"/>
    </source>
</evidence>
<dbReference type="Pfam" id="PF00527">
    <property type="entry name" value="E7"/>
    <property type="match status" value="1"/>
</dbReference>
<keyword evidence="12 18" id="KW-0010">Activator</keyword>
<evidence type="ECO:0000256" key="15">
    <source>
        <dbReference type="ARBA" id="ARBA00023258"/>
    </source>
</evidence>
<dbReference type="GO" id="GO:0008270">
    <property type="term" value="F:zinc ion binding"/>
    <property type="evidence" value="ECO:0007669"/>
    <property type="project" value="UniProtKB-KW"/>
</dbReference>
<dbReference type="InterPro" id="IPR000148">
    <property type="entry name" value="Papilloma_E7"/>
</dbReference>
<keyword evidence="16 18" id="KW-0899">Viral immunoevasion</keyword>
<comment type="subcellular location">
    <subcellularLocation>
        <location evidence="18">Host cytoplasm</location>
    </subcellularLocation>
    <subcellularLocation>
        <location evidence="18">Host nucleus</location>
    </subcellularLocation>
    <text evidence="18">Predominantly found in the host nucleus.</text>
</comment>
<dbReference type="PIRSF" id="PIRSF003407">
    <property type="entry name" value="Papvi_E7"/>
    <property type="match status" value="1"/>
</dbReference>
<accession>A0A385PK73</accession>
<comment type="subunit">
    <text evidence="18">Homodimer. Homooligomer. Interacts with host RB1; this interaction induces dissociation of RB1-E2F1 complex thereby disrupting RB1 activity. Interacts with host EP300; this interaction represses EP300 transcriptional activity. Interacts with protein E2; this interaction inhibits E7 oncogenic activity. Interacts with host TMEM173/STING; this interaction impairs the ability of TMEM173/STING to sense cytosolic DNA and promote the production of type I interferon (IFN-alpha and IFN-beta).</text>
</comment>
<evidence type="ECO:0000313" key="20">
    <source>
        <dbReference type="EMBL" id="AYA94440.2"/>
    </source>
</evidence>
<dbReference type="GO" id="GO:0006351">
    <property type="term" value="P:DNA-templated transcription"/>
    <property type="evidence" value="ECO:0007669"/>
    <property type="project" value="UniProtKB-UniRule"/>
</dbReference>
<evidence type="ECO:0000256" key="6">
    <source>
        <dbReference type="ARBA" id="ARBA00022723"/>
    </source>
</evidence>
<dbReference type="GO" id="GO:0052170">
    <property type="term" value="P:symbiont-mediated suppression of host innate immune response"/>
    <property type="evidence" value="ECO:0007669"/>
    <property type="project" value="UniProtKB-KW"/>
</dbReference>
<dbReference type="EMBL" id="MH777331">
    <property type="protein sequence ID" value="AYA94440.2"/>
    <property type="molecule type" value="Genomic_DNA"/>
</dbReference>
<comment type="domain">
    <text evidence="18">The E7 terminal domain is an intrinsically disordered domain, whose flexibility and conformational transitions confer target adaptability to the oncoprotein. It allows adaptation to a variety of protein targets and exposes the PEST degradation sequence that regulates its turnover in the cell.</text>
</comment>
<evidence type="ECO:0000256" key="8">
    <source>
        <dbReference type="ARBA" id="ARBA00022830"/>
    </source>
</evidence>
<keyword evidence="10 18" id="KW-0805">Transcription regulation</keyword>
<evidence type="ECO:0000256" key="4">
    <source>
        <dbReference type="ARBA" id="ARBA00022581"/>
    </source>
</evidence>
<sequence length="94" mass="10492">MQGQQATIRDIVLDLIEIANTGDLLCGEESLSPDGEEEQELFKIDSHCEKCKTGIRVCVQASCFGIRCLQRLLAEEVSLLCPRCSREVCQDGRF</sequence>
<evidence type="ECO:0000256" key="1">
    <source>
        <dbReference type="ARBA" id="ARBA00022504"/>
    </source>
</evidence>
<evidence type="ECO:0000256" key="13">
    <source>
        <dbReference type="ARBA" id="ARBA00023163"/>
    </source>
</evidence>
<keyword evidence="5 18" id="KW-1090">Inhibition of host innate immune response by virus</keyword>
<reference evidence="20" key="1">
    <citation type="journal article" date="2018" name="Nat. Med.">
        <title>Expanded skin virome in DOCK8-deficient patients.</title>
        <authorList>
            <consortium name="NISC Comparative Sequencing Program"/>
            <person name="Tirosh O."/>
            <person name="Conlan S."/>
            <person name="Deming C."/>
            <person name="Lee-Lin S.Q."/>
            <person name="Huang X."/>
            <person name="Su H.C."/>
            <person name="Freeman A.F."/>
            <person name="Segre J.A."/>
            <person name="Kong H.H."/>
        </authorList>
    </citation>
    <scope>NUCLEOTIDE SEQUENCE</scope>
    <source>
        <strain evidence="20">HPV-mSK_189</strain>
    </source>
</reference>
<protein>
    <recommendedName>
        <fullName evidence="18 19">Protein E7</fullName>
    </recommendedName>
</protein>
<evidence type="ECO:0000256" key="7">
    <source>
        <dbReference type="ARBA" id="ARBA00022771"/>
    </source>
</evidence>
<keyword evidence="6 18" id="KW-0479">Metal-binding</keyword>
<keyword evidence="8 18" id="KW-1114">Inhibition of host interferon signaling pathway by virus</keyword>
<keyword evidence="17 18" id="KW-1078">G1/S host cell cycle checkpoint dysregulation by virus</keyword>
<evidence type="ECO:0000256" key="17">
    <source>
        <dbReference type="ARBA" id="ARBA00023309"/>
    </source>
</evidence>
<evidence type="ECO:0000256" key="2">
    <source>
        <dbReference type="ARBA" id="ARBA00022518"/>
    </source>
</evidence>
<dbReference type="GO" id="GO:0019904">
    <property type="term" value="F:protein domain specific binding"/>
    <property type="evidence" value="ECO:0007669"/>
    <property type="project" value="UniProtKB-UniRule"/>
</dbReference>
<keyword evidence="3 18" id="KW-1048">Host nucleus</keyword>
<comment type="similarity">
    <text evidence="18 19">Belongs to the papillomaviridae E7 protein family.</text>
</comment>
<keyword evidence="2 18" id="KW-0244">Early protein</keyword>
<feature type="zinc finger region" evidence="18">
    <location>
        <begin position="48"/>
        <end position="84"/>
    </location>
</feature>
<comment type="function">
    <text evidence="19">E7 protein has both transforming and trans-activating activities.</text>
</comment>
<comment type="caution">
    <text evidence="18">Lacks conserved residue(s) required for the propagation of feature annotation.</text>
</comment>
<dbReference type="HAMAP" id="MF_04004">
    <property type="entry name" value="PPV_E7"/>
    <property type="match status" value="1"/>
</dbReference>
<gene>
    <name evidence="18" type="primary">E7</name>
</gene>
<evidence type="ECO:0000256" key="5">
    <source>
        <dbReference type="ARBA" id="ARBA00022632"/>
    </source>
</evidence>
<organism evidence="20">
    <name type="scientific">Human papillomavirus</name>
    <dbReference type="NCBI Taxonomy" id="10566"/>
    <lineage>
        <taxon>Viruses</taxon>
        <taxon>Monodnaviria</taxon>
        <taxon>Shotokuvirae</taxon>
        <taxon>Cossaviricota</taxon>
        <taxon>Papovaviricetes</taxon>
        <taxon>Zurhausenvirales</taxon>
        <taxon>Papillomaviridae</taxon>
    </lineage>
</organism>
<evidence type="ECO:0000256" key="10">
    <source>
        <dbReference type="ARBA" id="ARBA00023015"/>
    </source>
</evidence>
<dbReference type="GO" id="GO:0003700">
    <property type="term" value="F:DNA-binding transcription factor activity"/>
    <property type="evidence" value="ECO:0007669"/>
    <property type="project" value="UniProtKB-UniRule"/>
</dbReference>
<evidence type="ECO:0000256" key="16">
    <source>
        <dbReference type="ARBA" id="ARBA00023280"/>
    </source>
</evidence>
<keyword evidence="11 18" id="KW-0238">DNA-binding</keyword>
<dbReference type="Gene3D" id="3.30.160.330">
    <property type="match status" value="1"/>
</dbReference>
<comment type="PTM">
    <text evidence="18">Highly phosphorylated.</text>
</comment>
<evidence type="ECO:0000256" key="11">
    <source>
        <dbReference type="ARBA" id="ARBA00023125"/>
    </source>
</evidence>
<keyword evidence="14 18" id="KW-1035">Host cytoplasm</keyword>
<name>A0A385PK73_9PAPI</name>
<dbReference type="GO" id="GO:0039645">
    <property type="term" value="P:symbiont-mediated perturbation of host cell cycle G1/S transition checkpoint"/>
    <property type="evidence" value="ECO:0007669"/>
    <property type="project" value="UniProtKB-UniRule"/>
</dbReference>